<dbReference type="Proteomes" id="UP001301797">
    <property type="component" value="Chromosome"/>
</dbReference>
<reference evidence="2 3" key="1">
    <citation type="submission" date="2019-09" db="EMBL/GenBank/DDBJ databases">
        <title>The complete genome of Methanoplanus sp. FWC-SCC4.</title>
        <authorList>
            <person name="Chen S.-C."/>
            <person name="Zhou Y.-Z."/>
            <person name="Lai M.-C."/>
        </authorList>
    </citation>
    <scope>NUCLEOTIDE SEQUENCE [LARGE SCALE GENOMIC DNA]</scope>
    <source>
        <strain evidence="2 3">FWC-SCC4</strain>
    </source>
</reference>
<evidence type="ECO:0000313" key="2">
    <source>
        <dbReference type="EMBL" id="WOF16176.1"/>
    </source>
</evidence>
<dbReference type="GO" id="GO:0003676">
    <property type="term" value="F:nucleic acid binding"/>
    <property type="evidence" value="ECO:0007669"/>
    <property type="project" value="InterPro"/>
</dbReference>
<dbReference type="PIRSF" id="PIRSF002599">
    <property type="entry name" value="Cold_shock_A"/>
    <property type="match status" value="1"/>
</dbReference>
<evidence type="ECO:0000256" key="1">
    <source>
        <dbReference type="SAM" id="Phobius"/>
    </source>
</evidence>
<protein>
    <submittedName>
        <fullName evidence="2">DUF1294 domain-containing protein</fullName>
    </submittedName>
</protein>
<dbReference type="Pfam" id="PF06961">
    <property type="entry name" value="DUF1294"/>
    <property type="match status" value="1"/>
</dbReference>
<dbReference type="AlphaFoldDB" id="A0AA97FEX2"/>
<dbReference type="InterPro" id="IPR012156">
    <property type="entry name" value="Cold_shock_CspA"/>
</dbReference>
<accession>A0AA97FEX2</accession>
<dbReference type="GeneID" id="85229588"/>
<proteinExistence type="predicted"/>
<dbReference type="RefSeq" id="WP_317137759.1">
    <property type="nucleotide sequence ID" value="NZ_CP043875.1"/>
</dbReference>
<gene>
    <name evidence="2" type="ORF">F1737_05375</name>
</gene>
<evidence type="ECO:0000313" key="3">
    <source>
        <dbReference type="Proteomes" id="UP001301797"/>
    </source>
</evidence>
<keyword evidence="1" id="KW-1133">Transmembrane helix</keyword>
<keyword evidence="1" id="KW-0472">Membrane</keyword>
<name>A0AA97FEX2_9EURY</name>
<dbReference type="KEGG" id="mefw:F1737_05375"/>
<feature type="transmembrane region" description="Helical" evidence="1">
    <location>
        <begin position="76"/>
        <end position="95"/>
    </location>
</feature>
<sequence length="96" mass="11573">MFPENFDLIAYVLAIYLLTNFFVFLVFANDKRKAKKNMWRTSERKLLTYSLFAPFGAYAAMKLFRHKTSKPRFISVPFFLALHLILIMYIFYNIWK</sequence>
<dbReference type="EMBL" id="CP043875">
    <property type="protein sequence ID" value="WOF16176.1"/>
    <property type="molecule type" value="Genomic_DNA"/>
</dbReference>
<feature type="transmembrane region" description="Helical" evidence="1">
    <location>
        <begin position="6"/>
        <end position="26"/>
    </location>
</feature>
<dbReference type="InterPro" id="IPR010718">
    <property type="entry name" value="DUF1294"/>
</dbReference>
<keyword evidence="3" id="KW-1185">Reference proteome</keyword>
<organism evidence="2 3">
    <name type="scientific">Methanochimaera problematica</name>
    <dbReference type="NCBI Taxonomy" id="2609417"/>
    <lineage>
        <taxon>Archaea</taxon>
        <taxon>Methanobacteriati</taxon>
        <taxon>Methanobacteriota</taxon>
        <taxon>Stenosarchaea group</taxon>
        <taxon>Methanomicrobia</taxon>
        <taxon>Methanomicrobiales</taxon>
        <taxon>Methanomicrobiaceae</taxon>
        <taxon>Methanochimaera</taxon>
    </lineage>
</organism>
<feature type="transmembrane region" description="Helical" evidence="1">
    <location>
        <begin position="46"/>
        <end position="64"/>
    </location>
</feature>
<keyword evidence="1" id="KW-0812">Transmembrane</keyword>